<reference evidence="6 7" key="1">
    <citation type="journal article" date="2011" name="J. Bacteriol.">
        <title>Genome sequence of 'Pedosphaera parvula' Ellin514, an aerobic Verrucomicrobial isolate from pasture soil.</title>
        <authorList>
            <person name="Kant R."/>
            <person name="van Passel M.W."/>
            <person name="Sangwan P."/>
            <person name="Palva A."/>
            <person name="Lucas S."/>
            <person name="Copeland A."/>
            <person name="Lapidus A."/>
            <person name="Glavina Del Rio T."/>
            <person name="Dalin E."/>
            <person name="Tice H."/>
            <person name="Bruce D."/>
            <person name="Goodwin L."/>
            <person name="Pitluck S."/>
            <person name="Chertkov O."/>
            <person name="Larimer F.W."/>
            <person name="Land M.L."/>
            <person name="Hauser L."/>
            <person name="Brettin T.S."/>
            <person name="Detter J.C."/>
            <person name="Han S."/>
            <person name="de Vos W.M."/>
            <person name="Janssen P.H."/>
            <person name="Smidt H."/>
        </authorList>
    </citation>
    <scope>NUCLEOTIDE SEQUENCE [LARGE SCALE GENOMIC DNA]</scope>
    <source>
        <strain evidence="6 7">Ellin514</strain>
    </source>
</reference>
<evidence type="ECO:0000259" key="5">
    <source>
        <dbReference type="Pfam" id="PF16347"/>
    </source>
</evidence>
<keyword evidence="4" id="KW-1133">Transmembrane helix</keyword>
<feature type="compositionally biased region" description="Basic and acidic residues" evidence="3">
    <location>
        <begin position="491"/>
        <end position="508"/>
    </location>
</feature>
<keyword evidence="4" id="KW-0472">Membrane</keyword>
<protein>
    <submittedName>
        <fullName evidence="6">Sulfatase</fullName>
    </submittedName>
</protein>
<dbReference type="Pfam" id="PF16347">
    <property type="entry name" value="SGSH_C"/>
    <property type="match status" value="1"/>
</dbReference>
<evidence type="ECO:0000256" key="1">
    <source>
        <dbReference type="ARBA" id="ARBA00008779"/>
    </source>
</evidence>
<dbReference type="RefSeq" id="WP_007414928.1">
    <property type="nucleotide sequence ID" value="NZ_ABOX02000012.1"/>
</dbReference>
<feature type="domain" description="N-sulphoglucosamine sulphohydrolase C-terminal" evidence="5">
    <location>
        <begin position="344"/>
        <end position="495"/>
    </location>
</feature>
<dbReference type="STRING" id="320771.Cflav_PD3750"/>
<dbReference type="PANTHER" id="PTHR43108">
    <property type="entry name" value="N-ACETYLGLUCOSAMINE-6-SULFATASE FAMILY MEMBER"/>
    <property type="match status" value="1"/>
</dbReference>
<accession>B9XGI2</accession>
<evidence type="ECO:0000256" key="4">
    <source>
        <dbReference type="SAM" id="Phobius"/>
    </source>
</evidence>
<name>B9XGI2_PEDPL</name>
<feature type="region of interest" description="Disordered" evidence="3">
    <location>
        <begin position="491"/>
        <end position="515"/>
    </location>
</feature>
<evidence type="ECO:0000256" key="2">
    <source>
        <dbReference type="ARBA" id="ARBA00022801"/>
    </source>
</evidence>
<dbReference type="PANTHER" id="PTHR43108:SF6">
    <property type="entry name" value="N-SULPHOGLUCOSAMINE SULPHOHYDROLASE"/>
    <property type="match status" value="1"/>
</dbReference>
<dbReference type="EMBL" id="ABOX02000012">
    <property type="protein sequence ID" value="EEF61033.1"/>
    <property type="molecule type" value="Genomic_DNA"/>
</dbReference>
<organism evidence="6 7">
    <name type="scientific">Pedosphaera parvula (strain Ellin514)</name>
    <dbReference type="NCBI Taxonomy" id="320771"/>
    <lineage>
        <taxon>Bacteria</taxon>
        <taxon>Pseudomonadati</taxon>
        <taxon>Verrucomicrobiota</taxon>
        <taxon>Pedosphaerae</taxon>
        <taxon>Pedosphaerales</taxon>
        <taxon>Pedosphaeraceae</taxon>
        <taxon>Pedosphaera</taxon>
    </lineage>
</organism>
<dbReference type="PROSITE" id="PS00523">
    <property type="entry name" value="SULFATASE_1"/>
    <property type="match status" value="1"/>
</dbReference>
<keyword evidence="7" id="KW-1185">Reference proteome</keyword>
<evidence type="ECO:0000313" key="7">
    <source>
        <dbReference type="Proteomes" id="UP000003688"/>
    </source>
</evidence>
<dbReference type="AlphaFoldDB" id="B9XGI2"/>
<dbReference type="GO" id="GO:0016787">
    <property type="term" value="F:hydrolase activity"/>
    <property type="evidence" value="ECO:0007669"/>
    <property type="project" value="UniProtKB-KW"/>
</dbReference>
<dbReference type="PROSITE" id="PS00149">
    <property type="entry name" value="SULFATASE_2"/>
    <property type="match status" value="1"/>
</dbReference>
<evidence type="ECO:0000313" key="6">
    <source>
        <dbReference type="EMBL" id="EEF61033.1"/>
    </source>
</evidence>
<dbReference type="CDD" id="cd16031">
    <property type="entry name" value="G6S_like"/>
    <property type="match status" value="1"/>
</dbReference>
<keyword evidence="4" id="KW-0812">Transmembrane</keyword>
<keyword evidence="2" id="KW-0378">Hydrolase</keyword>
<sequence>MIHAQISEVLTCPPSSRVGMQPLGSFATRKRRFWCNLICFLFTGAFGLVPSSAPAEGKSARPNILFIMADDHAAHAIGAYGSKINQTPNIDSIAKAGMRFDNCFVVNSICTPSRAAILTGKYSHINGVTVFNRFDGNQPTVAKMLQAAGYYTGMVGKWHLESDPTGFDYWNVLPGQGKYHDPDFIEMGNRKKIEGYATEIITDLSINFLKNRPQDKPFFLMCHHKAPHRPWEPDEKHAKMYEDVTIPEPETFNDDYKTRSSAATEATMRIDRDLTPKDLKQAPPPGLAGEALKKWKYQRYIKDYLRCIASVDDNVGRLLKFLDDSGLAENTIVIYTSDQGFFLGDHNWFDKRFMYEESLRMPFIVRYPNHIKPATVNKDMILNVDFAPTFLQCAGLEVPKEIQGRSILPLLQGKAPKDWRTSMYYRYYHYPADHRVQPHYGVRSERYKLIYFNKINEWEFYDLKRDPHELKNVYADPAYAKEVQRAKAEMERLRKELNDHDQYADHPPKSVTSIQ</sequence>
<proteinExistence type="inferred from homology"/>
<dbReference type="Gene3D" id="3.40.720.10">
    <property type="entry name" value="Alkaline Phosphatase, subunit A"/>
    <property type="match status" value="1"/>
</dbReference>
<gene>
    <name evidence="6" type="ORF">Cflav_PD3750</name>
</gene>
<dbReference type="Proteomes" id="UP000003688">
    <property type="component" value="Unassembled WGS sequence"/>
</dbReference>
<dbReference type="InterPro" id="IPR032506">
    <property type="entry name" value="SGSH_C"/>
</dbReference>
<comment type="similarity">
    <text evidence="1">Belongs to the sulfatase family.</text>
</comment>
<dbReference type="InterPro" id="IPR024607">
    <property type="entry name" value="Sulfatase_CS"/>
</dbReference>
<dbReference type="InterPro" id="IPR017850">
    <property type="entry name" value="Alkaline_phosphatase_core_sf"/>
</dbReference>
<evidence type="ECO:0000256" key="3">
    <source>
        <dbReference type="SAM" id="MobiDB-lite"/>
    </source>
</evidence>
<dbReference type="SUPFAM" id="SSF53649">
    <property type="entry name" value="Alkaline phosphatase-like"/>
    <property type="match status" value="1"/>
</dbReference>
<comment type="caution">
    <text evidence="6">The sequence shown here is derived from an EMBL/GenBank/DDBJ whole genome shotgun (WGS) entry which is preliminary data.</text>
</comment>
<feature type="transmembrane region" description="Helical" evidence="4">
    <location>
        <begin position="33"/>
        <end position="53"/>
    </location>
</feature>